<sequence>MTSEMPADLLAHALEAKGFMPEDEGAFLHRVARERLLHGPALEIGTYCGKSAIYMGAAAREVGGIVLTVDHHRGSEENQAGWEHHDSSLVDDEFGLMDTLLVFRKTIARAGLEDQVTAVIGKSTSVATWWHTPVSLLFIDGGHAEEHAQNDYSGFAHWVMPGGALVIHDVFERPEDGGQAPFHVWQRAVESGSFEPTETVGSMRVLTRSRGQAGELVG</sequence>
<dbReference type="PANTHER" id="PTHR40048:SF1">
    <property type="entry name" value="RHAMNOSYL O-METHYLTRANSFERASE"/>
    <property type="match status" value="1"/>
</dbReference>
<dbReference type="SUPFAM" id="SSF53335">
    <property type="entry name" value="S-adenosyl-L-methionine-dependent methyltransferases"/>
    <property type="match status" value="1"/>
</dbReference>
<organism evidence="3 4">
    <name type="scientific">Aeromicrobium panaciterrae</name>
    <dbReference type="NCBI Taxonomy" id="363861"/>
    <lineage>
        <taxon>Bacteria</taxon>
        <taxon>Bacillati</taxon>
        <taxon>Actinomycetota</taxon>
        <taxon>Actinomycetes</taxon>
        <taxon>Propionibacteriales</taxon>
        <taxon>Nocardioidaceae</taxon>
        <taxon>Aeromicrobium</taxon>
    </lineage>
</organism>
<dbReference type="Pfam" id="PF13578">
    <property type="entry name" value="Methyltransf_24"/>
    <property type="match status" value="1"/>
</dbReference>
<evidence type="ECO:0000256" key="2">
    <source>
        <dbReference type="ARBA" id="ARBA00022679"/>
    </source>
</evidence>
<accession>A0ABU1UJD3</accession>
<evidence type="ECO:0000256" key="1">
    <source>
        <dbReference type="ARBA" id="ARBA00022603"/>
    </source>
</evidence>
<dbReference type="PANTHER" id="PTHR40048">
    <property type="entry name" value="RHAMNOSYL O-METHYLTRANSFERASE"/>
    <property type="match status" value="1"/>
</dbReference>
<protein>
    <submittedName>
        <fullName evidence="3">O-methyltransferase YrrM</fullName>
    </submittedName>
</protein>
<dbReference type="RefSeq" id="WP_309965316.1">
    <property type="nucleotide sequence ID" value="NZ_JAVDWH010000001.1"/>
</dbReference>
<comment type="caution">
    <text evidence="3">The sequence shown here is derived from an EMBL/GenBank/DDBJ whole genome shotgun (WGS) entry which is preliminary data.</text>
</comment>
<keyword evidence="1" id="KW-0489">Methyltransferase</keyword>
<proteinExistence type="predicted"/>
<name>A0ABU1UJD3_9ACTN</name>
<reference evidence="3 4" key="1">
    <citation type="submission" date="2023-07" db="EMBL/GenBank/DDBJ databases">
        <title>Sorghum-associated microbial communities from plants grown in Nebraska, USA.</title>
        <authorList>
            <person name="Schachtman D."/>
        </authorList>
    </citation>
    <scope>NUCLEOTIDE SEQUENCE [LARGE SCALE GENOMIC DNA]</scope>
    <source>
        <strain evidence="3 4">BE248</strain>
    </source>
</reference>
<dbReference type="Proteomes" id="UP001257739">
    <property type="component" value="Unassembled WGS sequence"/>
</dbReference>
<gene>
    <name evidence="3" type="ORF">J2X11_000129</name>
</gene>
<evidence type="ECO:0000313" key="4">
    <source>
        <dbReference type="Proteomes" id="UP001257739"/>
    </source>
</evidence>
<dbReference type="EMBL" id="JAVDWH010000001">
    <property type="protein sequence ID" value="MDR7085290.1"/>
    <property type="molecule type" value="Genomic_DNA"/>
</dbReference>
<keyword evidence="2" id="KW-0808">Transferase</keyword>
<dbReference type="InterPro" id="IPR029063">
    <property type="entry name" value="SAM-dependent_MTases_sf"/>
</dbReference>
<keyword evidence="4" id="KW-1185">Reference proteome</keyword>
<dbReference type="Gene3D" id="3.40.50.150">
    <property type="entry name" value="Vaccinia Virus protein VP39"/>
    <property type="match status" value="1"/>
</dbReference>
<evidence type="ECO:0000313" key="3">
    <source>
        <dbReference type="EMBL" id="MDR7085290.1"/>
    </source>
</evidence>